<evidence type="ECO:0000256" key="1">
    <source>
        <dbReference type="SAM" id="SignalP"/>
    </source>
</evidence>
<dbReference type="AlphaFoldDB" id="N6UIY6"/>
<sequence>MFKVFLVACAVLACTFAAPGYLHSYPAPLIYHPPIKVIAPAPAIVPIYTKTILTHPYPLHPWWL</sequence>
<evidence type="ECO:0000313" key="3">
    <source>
        <dbReference type="EMBL" id="ERL88239.1"/>
    </source>
</evidence>
<dbReference type="EMBL" id="KB632042">
    <property type="protein sequence ID" value="ERL88239.1"/>
    <property type="molecule type" value="Genomic_DNA"/>
</dbReference>
<feature type="chain" id="PRO_5009708102" evidence="1">
    <location>
        <begin position="18"/>
        <end position="64"/>
    </location>
</feature>
<protein>
    <submittedName>
        <fullName evidence="2">Uncharacterized protein</fullName>
    </submittedName>
</protein>
<keyword evidence="1" id="KW-0732">Signal</keyword>
<name>N6UIY6_DENPD</name>
<gene>
    <name evidence="3" type="ORF">D910_05627</name>
    <name evidence="2" type="ORF">YQE_04940</name>
</gene>
<accession>N6UIY6</accession>
<dbReference type="Proteomes" id="UP000030742">
    <property type="component" value="Unassembled WGS sequence"/>
</dbReference>
<evidence type="ECO:0000313" key="4">
    <source>
        <dbReference type="Proteomes" id="UP000030742"/>
    </source>
</evidence>
<dbReference type="EMBL" id="KB740860">
    <property type="protein sequence ID" value="ENN78572.1"/>
    <property type="molecule type" value="Genomic_DNA"/>
</dbReference>
<reference evidence="2 4" key="1">
    <citation type="journal article" date="2013" name="Genome Biol.">
        <title>Draft genome of the mountain pine beetle, Dendroctonus ponderosae Hopkins, a major forest pest.</title>
        <authorList>
            <person name="Keeling C.I."/>
            <person name="Yuen M.M."/>
            <person name="Liao N.Y."/>
            <person name="Docking T.R."/>
            <person name="Chan S.K."/>
            <person name="Taylor G.A."/>
            <person name="Palmquist D.L."/>
            <person name="Jackman S.D."/>
            <person name="Nguyen A."/>
            <person name="Li M."/>
            <person name="Henderson H."/>
            <person name="Janes J.K."/>
            <person name="Zhao Y."/>
            <person name="Pandoh P."/>
            <person name="Moore R."/>
            <person name="Sperling F.A."/>
            <person name="Huber D.P."/>
            <person name="Birol I."/>
            <person name="Jones S.J."/>
            <person name="Bohlmann J."/>
        </authorList>
    </citation>
    <scope>NUCLEOTIDE SEQUENCE</scope>
</reference>
<proteinExistence type="predicted"/>
<dbReference type="HOGENOM" id="CLU_2869877_0_0_1"/>
<feature type="signal peptide" evidence="1">
    <location>
        <begin position="1"/>
        <end position="17"/>
    </location>
</feature>
<evidence type="ECO:0000313" key="2">
    <source>
        <dbReference type="EMBL" id="ENN78572.1"/>
    </source>
</evidence>
<organism evidence="2">
    <name type="scientific">Dendroctonus ponderosae</name>
    <name type="common">Mountain pine beetle</name>
    <dbReference type="NCBI Taxonomy" id="77166"/>
    <lineage>
        <taxon>Eukaryota</taxon>
        <taxon>Metazoa</taxon>
        <taxon>Ecdysozoa</taxon>
        <taxon>Arthropoda</taxon>
        <taxon>Hexapoda</taxon>
        <taxon>Insecta</taxon>
        <taxon>Pterygota</taxon>
        <taxon>Neoptera</taxon>
        <taxon>Endopterygota</taxon>
        <taxon>Coleoptera</taxon>
        <taxon>Polyphaga</taxon>
        <taxon>Cucujiformia</taxon>
        <taxon>Curculionidae</taxon>
        <taxon>Scolytinae</taxon>
        <taxon>Dendroctonus</taxon>
    </lineage>
</organism>
<feature type="non-terminal residue" evidence="2">
    <location>
        <position position="1"/>
    </location>
</feature>